<evidence type="ECO:0000256" key="5">
    <source>
        <dbReference type="PROSITE-ProRule" id="PRU00023"/>
    </source>
</evidence>
<evidence type="ECO:0000256" key="7">
    <source>
        <dbReference type="SAM" id="Phobius"/>
    </source>
</evidence>
<sequence>MAAPRIMTQSLQIQKSRSTLEIEDKIWSAVLNAEDGKIKEAFEDILRQRKQDSLDHSPGSTQPSPGADIEANDPPEAKVTSWMSSIYKTIQTMRHKNTKPEPDISGDIEEQLRSIANGSRYLTEDEANRLPVRQRGGPLSLLFVAICLRHSENAKYLLKSPQIDIDLSKKFTWKECTVLHQAVTERNLTIVSHILRHSSMAPLEYIDIGDCLGYTPLHYLTDEVGISGTSGDKGIDNMTKILTKLLDYGAEIDHTSDSGWTPLHNLILGGPSEASTAFLKSLLEAKAEANTKDNYGTNRDESAIKMLLEWGAELDCLNNEHETPRQLFRSQDPSKPLNKDREDFFSRQLSFLQIESQGQKTLGDLPLAHTDNTKFTRQDCMHFPVYFRHQLAYYDPKADKETCLSWSPTGIKVSHVLYRQPEDSQMLTEAGAAEVSPDAERSGDDDDDEKEGEASEGHALERTFLSDCESEFTKSVVKLSLETELDEQHSWKWINFHSNNMSWIQDFIKANFRSSDLSTVEPYAWRFFESNIRVRETKDNNARIKEKPDTKERKNPQNIPQKVPAIGSRSEGAKGLGDQTTTSPEKSNQQSSDTKEVPPWVNAECFVKDSSMVSLVLPFLDFESEMEKGKDDISEQERVIQRRYSPFTGMHGVQRSQTLDDTASGFGQSGGSADDLRTIGEQVIYRWSKDKSEAQSKDGNQDVKAADFRTKSPRKPRNWLQKWFQEQVKGGAEEAAAENDSTSQAFEGFELRALGGQNDRRVNPAKNETIQKKVRIEAGTNERANGKKVNRAKDKAIQQDLRKSWLMVRQLWLWKLDERDLIKRIVSETVKFIDEFKWAGLGHHVLDIFEGEISKEMDKEAGYYKYFETTVKDLDLVNKTISEAAHSTWQLKDIRDELRLLQRLFETQLDVVKKVAEMLWPTKLPGKPSLTKDDRQTLRSNFIRDLGLENLIQRVKRLNQDAYTTLEGVSTIIQAMQAQASLKEAESARFMNHIILPFTIVTVIFTPLSFLTSLFAVNSDGFPHNDDGELRIPADWLGWNLIFPSRLIMRFIAKMSLELESSIIWALSLPMLLQTSTVVGALVLGYIVYYRYLHPLAKYPGPPLASVTNLWKTYHLWNLRLPHMLVHLHEQYGDVVRVGTNDLSFRNPDAVNTIYKAGELAFSRSFDSQDERDIARLPPINGHIYLACMMGMTPEALLWIKKALPFIPIPWLRRLFNARAQLRDLTAACVRQRIEAGPSGRKDLLSCLLLAVDPETGSRLTELDINTEAFAMM</sequence>
<evidence type="ECO:0000313" key="9">
    <source>
        <dbReference type="Proteomes" id="UP000547976"/>
    </source>
</evidence>
<dbReference type="GO" id="GO:0005506">
    <property type="term" value="F:iron ion binding"/>
    <property type="evidence" value="ECO:0007669"/>
    <property type="project" value="InterPro"/>
</dbReference>
<comment type="caution">
    <text evidence="8">The sequence shown here is derived from an EMBL/GenBank/DDBJ whole genome shotgun (WGS) entry which is preliminary data.</text>
</comment>
<dbReference type="SUPFAM" id="SSF48264">
    <property type="entry name" value="Cytochrome P450"/>
    <property type="match status" value="1"/>
</dbReference>
<evidence type="ECO:0000313" key="8">
    <source>
        <dbReference type="EMBL" id="KAF5590094.1"/>
    </source>
</evidence>
<dbReference type="InterPro" id="IPR045863">
    <property type="entry name" value="CorA_TM1_TM2"/>
</dbReference>
<keyword evidence="9" id="KW-1185">Reference proteome</keyword>
<dbReference type="Gene3D" id="1.10.630.10">
    <property type="entry name" value="Cytochrome P450"/>
    <property type="match status" value="2"/>
</dbReference>
<dbReference type="GO" id="GO:0016020">
    <property type="term" value="C:membrane"/>
    <property type="evidence" value="ECO:0007669"/>
    <property type="project" value="UniProtKB-SubCell"/>
</dbReference>
<feature type="transmembrane region" description="Helical" evidence="7">
    <location>
        <begin position="1065"/>
        <end position="1089"/>
    </location>
</feature>
<dbReference type="SMART" id="SM00248">
    <property type="entry name" value="ANK"/>
    <property type="match status" value="3"/>
</dbReference>
<dbReference type="Gene3D" id="1.25.40.20">
    <property type="entry name" value="Ankyrin repeat-containing domain"/>
    <property type="match status" value="1"/>
</dbReference>
<name>A0A8H5P544_GIBSU</name>
<feature type="compositionally biased region" description="Basic and acidic residues" evidence="6">
    <location>
        <begin position="689"/>
        <end position="710"/>
    </location>
</feature>
<dbReference type="Pfam" id="PF01544">
    <property type="entry name" value="CorA"/>
    <property type="match status" value="1"/>
</dbReference>
<dbReference type="GO" id="GO:0016705">
    <property type="term" value="F:oxidoreductase activity, acting on paired donors, with incorporation or reduction of molecular oxygen"/>
    <property type="evidence" value="ECO:0007669"/>
    <property type="project" value="InterPro"/>
</dbReference>
<feature type="transmembrane region" description="Helical" evidence="7">
    <location>
        <begin position="1036"/>
        <end position="1053"/>
    </location>
</feature>
<dbReference type="PROSITE" id="PS50088">
    <property type="entry name" value="ANK_REPEAT"/>
    <property type="match status" value="1"/>
</dbReference>
<keyword evidence="3 7" id="KW-1133">Transmembrane helix</keyword>
<dbReference type="AlphaFoldDB" id="A0A8H5P544"/>
<keyword evidence="5" id="KW-0040">ANK repeat</keyword>
<dbReference type="InterPro" id="IPR036396">
    <property type="entry name" value="Cyt_P450_sf"/>
</dbReference>
<feature type="compositionally biased region" description="Basic and acidic residues" evidence="6">
    <location>
        <begin position="539"/>
        <end position="555"/>
    </location>
</feature>
<gene>
    <name evidence="8" type="ORF">FSUBG_10932</name>
</gene>
<evidence type="ECO:0000256" key="3">
    <source>
        <dbReference type="ARBA" id="ARBA00022989"/>
    </source>
</evidence>
<evidence type="ECO:0000256" key="1">
    <source>
        <dbReference type="ARBA" id="ARBA00004141"/>
    </source>
</evidence>
<evidence type="ECO:0000256" key="2">
    <source>
        <dbReference type="ARBA" id="ARBA00022692"/>
    </source>
</evidence>
<feature type="region of interest" description="Disordered" evidence="6">
    <location>
        <begin position="424"/>
        <end position="460"/>
    </location>
</feature>
<dbReference type="Gene3D" id="1.20.58.340">
    <property type="entry name" value="Magnesium transport protein CorA, transmembrane region"/>
    <property type="match status" value="1"/>
</dbReference>
<protein>
    <submittedName>
        <fullName evidence="8">Cytochrome P450 monooxygenase</fullName>
    </submittedName>
</protein>
<feature type="repeat" description="ANK" evidence="5">
    <location>
        <begin position="258"/>
        <end position="294"/>
    </location>
</feature>
<organism evidence="8 9">
    <name type="scientific">Gibberella subglutinans</name>
    <name type="common">Fusarium subglutinans</name>
    <dbReference type="NCBI Taxonomy" id="42677"/>
    <lineage>
        <taxon>Eukaryota</taxon>
        <taxon>Fungi</taxon>
        <taxon>Dikarya</taxon>
        <taxon>Ascomycota</taxon>
        <taxon>Pezizomycotina</taxon>
        <taxon>Sordariomycetes</taxon>
        <taxon>Hypocreomycetidae</taxon>
        <taxon>Hypocreales</taxon>
        <taxon>Nectriaceae</taxon>
        <taxon>Fusarium</taxon>
        <taxon>Fusarium fujikuroi species complex</taxon>
    </lineage>
</organism>
<keyword evidence="2 7" id="KW-0812">Transmembrane</keyword>
<feature type="region of interest" description="Disordered" evidence="6">
    <location>
        <begin position="539"/>
        <end position="597"/>
    </location>
</feature>
<dbReference type="SUPFAM" id="SSF48403">
    <property type="entry name" value="Ankyrin repeat"/>
    <property type="match status" value="1"/>
</dbReference>
<dbReference type="InterPro" id="IPR036770">
    <property type="entry name" value="Ankyrin_rpt-contain_sf"/>
</dbReference>
<comment type="subcellular location">
    <subcellularLocation>
        <location evidence="1">Membrane</location>
        <topology evidence="1">Multi-pass membrane protein</topology>
    </subcellularLocation>
</comment>
<dbReference type="InterPro" id="IPR050829">
    <property type="entry name" value="CorA_MIT"/>
</dbReference>
<dbReference type="GO" id="GO:0046873">
    <property type="term" value="F:metal ion transmembrane transporter activity"/>
    <property type="evidence" value="ECO:0007669"/>
    <property type="project" value="InterPro"/>
</dbReference>
<dbReference type="OrthoDB" id="341259at2759"/>
<dbReference type="GeneID" id="59310279"/>
<keyword evidence="8" id="KW-0503">Monooxygenase</keyword>
<keyword evidence="8" id="KW-0560">Oxidoreductase</keyword>
<dbReference type="SUPFAM" id="SSF144083">
    <property type="entry name" value="Magnesium transport protein CorA, transmembrane region"/>
    <property type="match status" value="1"/>
</dbReference>
<dbReference type="GO" id="GO:0004497">
    <property type="term" value="F:monooxygenase activity"/>
    <property type="evidence" value="ECO:0007669"/>
    <property type="project" value="UniProtKB-KW"/>
</dbReference>
<dbReference type="EMBL" id="JAAOAV010000197">
    <property type="protein sequence ID" value="KAF5590094.1"/>
    <property type="molecule type" value="Genomic_DNA"/>
</dbReference>
<dbReference type="PANTHER" id="PTHR47685">
    <property type="entry name" value="MAGNESIUM TRANSPORT PROTEIN CORA"/>
    <property type="match status" value="1"/>
</dbReference>
<dbReference type="GO" id="GO:0020037">
    <property type="term" value="F:heme binding"/>
    <property type="evidence" value="ECO:0007669"/>
    <property type="project" value="InterPro"/>
</dbReference>
<feature type="compositionally biased region" description="Polar residues" evidence="6">
    <location>
        <begin position="578"/>
        <end position="592"/>
    </location>
</feature>
<feature type="compositionally biased region" description="Basic and acidic residues" evidence="6">
    <location>
        <begin position="46"/>
        <end position="55"/>
    </location>
</feature>
<proteinExistence type="predicted"/>
<dbReference type="RefSeq" id="XP_036533566.1">
    <property type="nucleotide sequence ID" value="XM_036675561.1"/>
</dbReference>
<feature type="transmembrane region" description="Helical" evidence="7">
    <location>
        <begin position="994"/>
        <end position="1016"/>
    </location>
</feature>
<keyword evidence="4 7" id="KW-0472">Membrane</keyword>
<feature type="region of interest" description="Disordered" evidence="6">
    <location>
        <begin position="46"/>
        <end position="75"/>
    </location>
</feature>
<dbReference type="Proteomes" id="UP000547976">
    <property type="component" value="Unassembled WGS sequence"/>
</dbReference>
<feature type="region of interest" description="Disordered" evidence="6">
    <location>
        <begin position="689"/>
        <end position="713"/>
    </location>
</feature>
<dbReference type="InterPro" id="IPR002110">
    <property type="entry name" value="Ankyrin_rpt"/>
</dbReference>
<dbReference type="PANTHER" id="PTHR47685:SF1">
    <property type="entry name" value="MAGNESIUM TRANSPORT PROTEIN CORA"/>
    <property type="match status" value="1"/>
</dbReference>
<evidence type="ECO:0000256" key="4">
    <source>
        <dbReference type="ARBA" id="ARBA00023136"/>
    </source>
</evidence>
<accession>A0A8H5P544</accession>
<reference evidence="8 9" key="1">
    <citation type="submission" date="2020-05" db="EMBL/GenBank/DDBJ databases">
        <title>Identification and distribution of gene clusters putatively required for synthesis of sphingolipid metabolism inhibitors in phylogenetically diverse species of the filamentous fungus Fusarium.</title>
        <authorList>
            <person name="Kim H.-S."/>
            <person name="Busman M."/>
            <person name="Brown D.W."/>
            <person name="Divon H."/>
            <person name="Uhlig S."/>
            <person name="Proctor R.H."/>
        </authorList>
    </citation>
    <scope>NUCLEOTIDE SEQUENCE [LARGE SCALE GENOMIC DNA]</scope>
    <source>
        <strain evidence="8 9">NRRL 66333</strain>
    </source>
</reference>
<evidence type="ECO:0000256" key="6">
    <source>
        <dbReference type="SAM" id="MobiDB-lite"/>
    </source>
</evidence>
<dbReference type="InterPro" id="IPR002523">
    <property type="entry name" value="MgTranspt_CorA/ZnTranspt_ZntB"/>
</dbReference>